<evidence type="ECO:0000313" key="3">
    <source>
        <dbReference type="Proteomes" id="UP001266305"/>
    </source>
</evidence>
<name>A0ABQ9UQF9_SAGOE</name>
<proteinExistence type="predicted"/>
<evidence type="ECO:0000313" key="2">
    <source>
        <dbReference type="EMBL" id="KAK2099298.1"/>
    </source>
</evidence>
<evidence type="ECO:0000256" key="1">
    <source>
        <dbReference type="SAM" id="MobiDB-lite"/>
    </source>
</evidence>
<organism evidence="2 3">
    <name type="scientific">Saguinus oedipus</name>
    <name type="common">Cotton-top tamarin</name>
    <name type="synonym">Oedipomidas oedipus</name>
    <dbReference type="NCBI Taxonomy" id="9490"/>
    <lineage>
        <taxon>Eukaryota</taxon>
        <taxon>Metazoa</taxon>
        <taxon>Chordata</taxon>
        <taxon>Craniata</taxon>
        <taxon>Vertebrata</taxon>
        <taxon>Euteleostomi</taxon>
        <taxon>Mammalia</taxon>
        <taxon>Eutheria</taxon>
        <taxon>Euarchontoglires</taxon>
        <taxon>Primates</taxon>
        <taxon>Haplorrhini</taxon>
        <taxon>Platyrrhini</taxon>
        <taxon>Cebidae</taxon>
        <taxon>Callitrichinae</taxon>
        <taxon>Saguinus</taxon>
    </lineage>
</organism>
<feature type="compositionally biased region" description="Polar residues" evidence="1">
    <location>
        <begin position="139"/>
        <end position="148"/>
    </location>
</feature>
<sequence length="165" mass="18090">MSSTFEALGDPSPRILDDLQQGEAAPPLPRKIGPQERRSQGLGTTGLTRKGEEWPHHKQLCSLGQRRPHPHHGETSPPPPQRYVPGSGEASRAPDPSLWLTMQRARGLWQKWVHSSPEQPEATRPPDAEDTAFFPAPSPNSLSKTWGNQGPAPKMSLVLPSPVLQ</sequence>
<gene>
    <name evidence="2" type="ORF">P7K49_024749</name>
</gene>
<protein>
    <submittedName>
        <fullName evidence="2">Uncharacterized protein</fullName>
    </submittedName>
</protein>
<dbReference type="EMBL" id="JASSZA010000011">
    <property type="protein sequence ID" value="KAK2099298.1"/>
    <property type="molecule type" value="Genomic_DNA"/>
</dbReference>
<accession>A0ABQ9UQF9</accession>
<reference evidence="2 3" key="1">
    <citation type="submission" date="2023-05" db="EMBL/GenBank/DDBJ databases">
        <title>B98-5 Cell Line De Novo Hybrid Assembly: An Optical Mapping Approach.</title>
        <authorList>
            <person name="Kananen K."/>
            <person name="Auerbach J.A."/>
            <person name="Kautto E."/>
            <person name="Blachly J.S."/>
        </authorList>
    </citation>
    <scope>NUCLEOTIDE SEQUENCE [LARGE SCALE GENOMIC DNA]</scope>
    <source>
        <strain evidence="2">B95-8</strain>
        <tissue evidence="2">Cell line</tissue>
    </source>
</reference>
<dbReference type="Proteomes" id="UP001266305">
    <property type="component" value="Unassembled WGS sequence"/>
</dbReference>
<comment type="caution">
    <text evidence="2">The sequence shown here is derived from an EMBL/GenBank/DDBJ whole genome shotgun (WGS) entry which is preliminary data.</text>
</comment>
<keyword evidence="3" id="KW-1185">Reference proteome</keyword>
<feature type="region of interest" description="Disordered" evidence="1">
    <location>
        <begin position="1"/>
        <end position="165"/>
    </location>
</feature>